<evidence type="ECO:0000259" key="1">
    <source>
        <dbReference type="Pfam" id="PF09828"/>
    </source>
</evidence>
<accession>A0A4R3XTK3</accession>
<gene>
    <name evidence="3" type="ORF">EDC63_12020</name>
</gene>
<evidence type="ECO:0008006" key="5">
    <source>
        <dbReference type="Google" id="ProtNLM"/>
    </source>
</evidence>
<organism evidence="3 4">
    <name type="scientific">Sulfurirhabdus autotrophica</name>
    <dbReference type="NCBI Taxonomy" id="1706046"/>
    <lineage>
        <taxon>Bacteria</taxon>
        <taxon>Pseudomonadati</taxon>
        <taxon>Pseudomonadota</taxon>
        <taxon>Betaproteobacteria</taxon>
        <taxon>Nitrosomonadales</taxon>
        <taxon>Sulfuricellaceae</taxon>
        <taxon>Sulfurirhabdus</taxon>
    </lineage>
</organism>
<name>A0A4R3XTK3_9PROT</name>
<reference evidence="3 4" key="1">
    <citation type="submission" date="2019-03" db="EMBL/GenBank/DDBJ databases">
        <title>Genomic Encyclopedia of Type Strains, Phase IV (KMG-IV): sequencing the most valuable type-strain genomes for metagenomic binning, comparative biology and taxonomic classification.</title>
        <authorList>
            <person name="Goeker M."/>
        </authorList>
    </citation>
    <scope>NUCLEOTIDE SEQUENCE [LARGE SCALE GENOMIC DNA]</scope>
    <source>
        <strain evidence="3 4">DSM 100309</strain>
    </source>
</reference>
<dbReference type="Pfam" id="PF09828">
    <property type="entry name" value="ChrB_C"/>
    <property type="match status" value="1"/>
</dbReference>
<evidence type="ECO:0000313" key="4">
    <source>
        <dbReference type="Proteomes" id="UP000295367"/>
    </source>
</evidence>
<feature type="domain" description="ChrB C-terminal" evidence="1">
    <location>
        <begin position="221"/>
        <end position="349"/>
    </location>
</feature>
<dbReference type="EMBL" id="SMCO01000020">
    <property type="protein sequence ID" value="TCV82526.1"/>
    <property type="molecule type" value="Genomic_DNA"/>
</dbReference>
<proteinExistence type="predicted"/>
<dbReference type="InterPro" id="IPR046858">
    <property type="entry name" value="ChrB_N"/>
</dbReference>
<protein>
    <recommendedName>
        <fullName evidence="5">Chromate resistance exported protein</fullName>
    </recommendedName>
</protein>
<dbReference type="Pfam" id="PF20229">
    <property type="entry name" value="ChrB_N"/>
    <property type="match status" value="1"/>
</dbReference>
<sequence>MGQQKLATNSIQTGFDKALSHPTIVLSIVQQYCSISYMTTSLHWLSLIISLPTQNATARMRIWRALKSSGCGVLRDGVYLLPEIESAGSILHKQAQEVMQAGGSAYVLKLSSTSPEQDITFRTLFDRTNEYAALKQEIDELRATFESQSIPTSRRSLQRLSRDFAALSGIDFFPGPAQDQTSTALAQATAEFSALSNPDEPTPATGKIKRLNKEKHQNRIWATRKRLWVDRMASAWLIKRFIDQNAKFLWLDKPGNCPKNASGFDFDGATFTHVGSMVTFEVLMHSFSLETDPALARLAATVHFLDVGGIPVAEAAGLEMILKGTKERCLDDDMLLNDASTLFDDLYAAYTNEEKPHGQ</sequence>
<dbReference type="Proteomes" id="UP000295367">
    <property type="component" value="Unassembled WGS sequence"/>
</dbReference>
<evidence type="ECO:0000259" key="2">
    <source>
        <dbReference type="Pfam" id="PF20229"/>
    </source>
</evidence>
<dbReference type="InterPro" id="IPR018634">
    <property type="entry name" value="ChrB_C"/>
</dbReference>
<comment type="caution">
    <text evidence="3">The sequence shown here is derived from an EMBL/GenBank/DDBJ whole genome shotgun (WGS) entry which is preliminary data.</text>
</comment>
<keyword evidence="4" id="KW-1185">Reference proteome</keyword>
<feature type="domain" description="ChrB N-terminal" evidence="2">
    <location>
        <begin position="59"/>
        <end position="194"/>
    </location>
</feature>
<dbReference type="AlphaFoldDB" id="A0A4R3XTK3"/>
<evidence type="ECO:0000313" key="3">
    <source>
        <dbReference type="EMBL" id="TCV82526.1"/>
    </source>
</evidence>